<dbReference type="InterPro" id="IPR036597">
    <property type="entry name" value="Fido-like_dom_sf"/>
</dbReference>
<dbReference type="Proteomes" id="UP000555828">
    <property type="component" value="Unassembled WGS sequence"/>
</dbReference>
<proteinExistence type="predicted"/>
<protein>
    <submittedName>
        <fullName evidence="1">Uncharacterized protein</fullName>
    </submittedName>
</protein>
<sequence>MLQNKTELLKKRQEILKLNFIDISNKEWLYILGEETRNSIMIEGIFVDEDELFDALNGKYRSASHVVNHFRTAKFLYNFAIELYKTGENYPCLAAVKTAHKMLFDGIIKPQKLGIFRIGKIKIIGAKIEPPEYDINDWIRL</sequence>
<keyword evidence="2" id="KW-1185">Reference proteome</keyword>
<dbReference type="RefSeq" id="WP_184619666.1">
    <property type="nucleotide sequence ID" value="NZ_JACHEX010000004.1"/>
</dbReference>
<evidence type="ECO:0000313" key="1">
    <source>
        <dbReference type="EMBL" id="MBB6063066.1"/>
    </source>
</evidence>
<accession>A0A841GH93</accession>
<dbReference type="Gene3D" id="1.10.3290.10">
    <property type="entry name" value="Fido-like domain"/>
    <property type="match status" value="1"/>
</dbReference>
<reference evidence="1 2" key="1">
    <citation type="submission" date="2020-08" db="EMBL/GenBank/DDBJ databases">
        <title>Genomic Encyclopedia of Type Strains, Phase IV (KMG-IV): sequencing the most valuable type-strain genomes for metagenomic binning, comparative biology and taxonomic classification.</title>
        <authorList>
            <person name="Goeker M."/>
        </authorList>
    </citation>
    <scope>NUCLEOTIDE SEQUENCE [LARGE SCALE GENOMIC DNA]</scope>
    <source>
        <strain evidence="1 2">DSM 13481</strain>
    </source>
</reference>
<organism evidence="1 2">
    <name type="scientific">Thermosipho japonicus</name>
    <dbReference type="NCBI Taxonomy" id="90323"/>
    <lineage>
        <taxon>Bacteria</taxon>
        <taxon>Thermotogati</taxon>
        <taxon>Thermotogota</taxon>
        <taxon>Thermotogae</taxon>
        <taxon>Thermotogales</taxon>
        <taxon>Fervidobacteriaceae</taxon>
        <taxon>Thermosipho</taxon>
    </lineage>
</organism>
<evidence type="ECO:0000313" key="2">
    <source>
        <dbReference type="Proteomes" id="UP000555828"/>
    </source>
</evidence>
<name>A0A841GH93_9BACT</name>
<dbReference type="EMBL" id="JACHEX010000004">
    <property type="protein sequence ID" value="MBB6063066.1"/>
    <property type="molecule type" value="Genomic_DNA"/>
</dbReference>
<comment type="caution">
    <text evidence="1">The sequence shown here is derived from an EMBL/GenBank/DDBJ whole genome shotgun (WGS) entry which is preliminary data.</text>
</comment>
<dbReference type="AlphaFoldDB" id="A0A841GH93"/>
<gene>
    <name evidence="1" type="ORF">HNP65_001529</name>
</gene>